<feature type="coiled-coil region" evidence="1">
    <location>
        <begin position="296"/>
        <end position="323"/>
    </location>
</feature>
<comment type="caution">
    <text evidence="2">The sequence shown here is derived from an EMBL/GenBank/DDBJ whole genome shotgun (WGS) entry which is preliminary data.</text>
</comment>
<sequence>DSYVITKTFVNNRQHFLNQLLNEETQCRERTFHMSDSTLKELWQQVAEKKSCEAKQKELTAQRDTLADRLKKLEKSKLAEQADVDRLEGHSLAAFFYQVIGKMDEKLDKERQEAYAARVKYDAALHDLSSVDADLDQIQNRLARLSDCERQYQAALSEKIKSIKASAHPAAQQVAESESRIAALKVQKRELLEAINAGKTALHTVNEVLETLDNAEGWSTWDVMGGGLMADLAKYEELDDAQKQIEQLQVELRRFKTELADVEITADLQVTVDSFLKFADFFFDGLFADWAVLDHINQAQSRVENTKDQIKRVLALLKKMREDVDVQIADEKEKQEQLAVETEL</sequence>
<evidence type="ECO:0000313" key="3">
    <source>
        <dbReference type="Proteomes" id="UP001496146"/>
    </source>
</evidence>
<keyword evidence="1" id="KW-0175">Coiled coil</keyword>
<evidence type="ECO:0000256" key="1">
    <source>
        <dbReference type="SAM" id="Coils"/>
    </source>
</evidence>
<feature type="coiled-coil region" evidence="1">
    <location>
        <begin position="56"/>
        <end position="90"/>
    </location>
</feature>
<evidence type="ECO:0000313" key="2">
    <source>
        <dbReference type="EMBL" id="MEQ2378206.1"/>
    </source>
</evidence>
<dbReference type="RefSeq" id="WP_349138287.1">
    <property type="nucleotide sequence ID" value="NZ_JBBMEP010000037.1"/>
</dbReference>
<proteinExistence type="predicted"/>
<dbReference type="EMBL" id="JBBMEP010000037">
    <property type="protein sequence ID" value="MEQ2378206.1"/>
    <property type="molecule type" value="Genomic_DNA"/>
</dbReference>
<feature type="non-terminal residue" evidence="2">
    <location>
        <position position="1"/>
    </location>
</feature>
<name>A0ABV1BR08_9FIRM</name>
<evidence type="ECO:0008006" key="4">
    <source>
        <dbReference type="Google" id="ProtNLM"/>
    </source>
</evidence>
<gene>
    <name evidence="2" type="ORF">WMO17_12810</name>
</gene>
<organism evidence="2 3">
    <name type="scientific">Faecalibacterium faecis</name>
    <dbReference type="NCBI Taxonomy" id="3133157"/>
    <lineage>
        <taxon>Bacteria</taxon>
        <taxon>Bacillati</taxon>
        <taxon>Bacillota</taxon>
        <taxon>Clostridia</taxon>
        <taxon>Eubacteriales</taxon>
        <taxon>Oscillospiraceae</taxon>
        <taxon>Faecalibacterium</taxon>
    </lineage>
</organism>
<reference evidence="2 3" key="1">
    <citation type="submission" date="2024-03" db="EMBL/GenBank/DDBJ databases">
        <title>Human intestinal bacterial collection.</title>
        <authorList>
            <person name="Pauvert C."/>
            <person name="Hitch T.C.A."/>
            <person name="Clavel T."/>
        </authorList>
    </citation>
    <scope>NUCLEOTIDE SEQUENCE [LARGE SCALE GENOMIC DNA]</scope>
    <source>
        <strain evidence="2 3">CLA-JM-H7-B</strain>
    </source>
</reference>
<dbReference type="Gene3D" id="1.20.1170.10">
    <property type="match status" value="1"/>
</dbReference>
<feature type="coiled-coil region" evidence="1">
    <location>
        <begin position="238"/>
        <end position="265"/>
    </location>
</feature>
<protein>
    <recommendedName>
        <fullName evidence="4">Chromosome segregation protein SMC</fullName>
    </recommendedName>
</protein>
<dbReference type="Proteomes" id="UP001496146">
    <property type="component" value="Unassembled WGS sequence"/>
</dbReference>
<keyword evidence="3" id="KW-1185">Reference proteome</keyword>
<accession>A0ABV1BR08</accession>